<proteinExistence type="predicted"/>
<gene>
    <name evidence="4" type="ORF">AV654_17690</name>
</gene>
<dbReference type="InterPro" id="IPR018925">
    <property type="entry name" value="XtmA-like_N"/>
</dbReference>
<dbReference type="Proteomes" id="UP000076563">
    <property type="component" value="Unassembled WGS sequence"/>
</dbReference>
<feature type="coiled-coil region" evidence="1">
    <location>
        <begin position="210"/>
        <end position="237"/>
    </location>
</feature>
<keyword evidence="5" id="KW-1185">Reference proteome</keyword>
<organism evidence="4 5">
    <name type="scientific">Paenibacillus elgii</name>
    <dbReference type="NCBI Taxonomy" id="189691"/>
    <lineage>
        <taxon>Bacteria</taxon>
        <taxon>Bacillati</taxon>
        <taxon>Bacillota</taxon>
        <taxon>Bacilli</taxon>
        <taxon>Bacillales</taxon>
        <taxon>Paenibacillaceae</taxon>
        <taxon>Paenibacillus</taxon>
    </lineage>
</organism>
<evidence type="ECO:0000313" key="4">
    <source>
        <dbReference type="EMBL" id="KZE79464.1"/>
    </source>
</evidence>
<dbReference type="EMBL" id="LQRA01000052">
    <property type="protein sequence ID" value="KZE79464.1"/>
    <property type="molecule type" value="Genomic_DNA"/>
</dbReference>
<reference evidence="5" key="1">
    <citation type="submission" date="2016-01" db="EMBL/GenBank/DDBJ databases">
        <title>Draft genome of Chromobacterium sp. F49.</title>
        <authorList>
            <person name="Hong K.W."/>
        </authorList>
    </citation>
    <scope>NUCLEOTIDE SEQUENCE [LARGE SCALE GENOMIC DNA]</scope>
    <source>
        <strain evidence="5">M63</strain>
    </source>
</reference>
<keyword evidence="1" id="KW-0175">Coiled coil</keyword>
<evidence type="ECO:0000313" key="5">
    <source>
        <dbReference type="Proteomes" id="UP000076563"/>
    </source>
</evidence>
<protein>
    <submittedName>
        <fullName evidence="4">Terminase</fullName>
    </submittedName>
</protein>
<dbReference type="AlphaFoldDB" id="A0A161S4E0"/>
<feature type="region of interest" description="Disordered" evidence="2">
    <location>
        <begin position="43"/>
        <end position="95"/>
    </location>
</feature>
<sequence length="281" mass="31632">MWLKSGGAMKLKDIAAALGLGETQIRKWKSQDKWDAKLKGNVTNETNELNGNVTNRGAPKGNKNAVGNRGGAPKGNKNAEGNPGGLGGPPGNKKAVTTGEFEAIWLDTLQRDEQELIGQVTTDPMQQADEAITLLTIRERRMLKRIQNLMGGLSEKERRVFWELRDIKEAVSVQDEKTGTTKTVPITRTELVESQIEEKEYRKIDDIIRLEEALTRVQDKKLKAIELKNRIVDEEKQLKIEKYRHELNILKNGRDPEMQDDGFLDALKGMTAEVWNDETEA</sequence>
<comment type="caution">
    <text evidence="4">The sequence shown here is derived from an EMBL/GenBank/DDBJ whole genome shotgun (WGS) entry which is preliminary data.</text>
</comment>
<dbReference type="NCBIfam" id="NF040601">
    <property type="entry name" value="TerS_not_xtmA"/>
    <property type="match status" value="1"/>
</dbReference>
<evidence type="ECO:0000256" key="2">
    <source>
        <dbReference type="SAM" id="MobiDB-lite"/>
    </source>
</evidence>
<evidence type="ECO:0000256" key="1">
    <source>
        <dbReference type="SAM" id="Coils"/>
    </source>
</evidence>
<dbReference type="Pfam" id="PF10668">
    <property type="entry name" value="Phage_terminase"/>
    <property type="match status" value="1"/>
</dbReference>
<evidence type="ECO:0000259" key="3">
    <source>
        <dbReference type="Pfam" id="PF10668"/>
    </source>
</evidence>
<accession>A0A161S4E0</accession>
<feature type="compositionally biased region" description="Polar residues" evidence="2">
    <location>
        <begin position="43"/>
        <end position="55"/>
    </location>
</feature>
<feature type="domain" description="PBSX phage terminase small subunit-like N-terminal" evidence="3">
    <location>
        <begin position="1"/>
        <end position="40"/>
    </location>
</feature>
<name>A0A161S4E0_9BACL</name>